<dbReference type="InterPro" id="IPR027373">
    <property type="entry name" value="RHH_dom"/>
</dbReference>
<proteinExistence type="predicted"/>
<dbReference type="Proteomes" id="UP000296374">
    <property type="component" value="Chromosome"/>
</dbReference>
<evidence type="ECO:0000259" key="1">
    <source>
        <dbReference type="Pfam" id="PF13467"/>
    </source>
</evidence>
<organism evidence="2 3">
    <name type="scientific">Paracoccus liaowanqingii</name>
    <dbReference type="NCBI Taxonomy" id="2560053"/>
    <lineage>
        <taxon>Bacteria</taxon>
        <taxon>Pseudomonadati</taxon>
        <taxon>Pseudomonadota</taxon>
        <taxon>Alphaproteobacteria</taxon>
        <taxon>Rhodobacterales</taxon>
        <taxon>Paracoccaceae</taxon>
        <taxon>Paracoccus</taxon>
    </lineage>
</organism>
<protein>
    <submittedName>
        <fullName evidence="2">Ribbon-helix-helix domain-containing protein</fullName>
    </submittedName>
</protein>
<dbReference type="KEGG" id="plia:E4191_11875"/>
<reference evidence="3" key="1">
    <citation type="submission" date="2019-03" db="EMBL/GenBank/DDBJ databases">
        <authorList>
            <person name="Li J."/>
        </authorList>
    </citation>
    <scope>NUCLEOTIDE SEQUENCE [LARGE SCALE GENOMIC DNA]</scope>
    <source>
        <strain evidence="3">2251</strain>
    </source>
</reference>
<evidence type="ECO:0000313" key="2">
    <source>
        <dbReference type="EMBL" id="QBX35315.1"/>
    </source>
</evidence>
<dbReference type="Pfam" id="PF13467">
    <property type="entry name" value="RHH_4"/>
    <property type="match status" value="1"/>
</dbReference>
<sequence>MIDLPPMTAPVKRSVSIDGHRTSVSLEDPFWKALAREAAALDLTRAALIGRIDHARPPGVGLATALRLYAIDAAEKRLALHLGGNIPGG</sequence>
<name>A0A4P7HMA6_9RHOB</name>
<evidence type="ECO:0000313" key="3">
    <source>
        <dbReference type="Proteomes" id="UP000296374"/>
    </source>
</evidence>
<gene>
    <name evidence="2" type="ORF">E4191_11875</name>
</gene>
<dbReference type="EMBL" id="CP038439">
    <property type="protein sequence ID" value="QBX35315.1"/>
    <property type="molecule type" value="Genomic_DNA"/>
</dbReference>
<feature type="domain" description="Ribbon-helix-helix" evidence="1">
    <location>
        <begin position="10"/>
        <end position="72"/>
    </location>
</feature>
<accession>A0A4P7HMA6</accession>
<dbReference type="InterPro" id="IPR038268">
    <property type="entry name" value="RHH_sf"/>
</dbReference>
<dbReference type="AlphaFoldDB" id="A0A4P7HMA6"/>
<dbReference type="Gene3D" id="1.10.3990.20">
    <property type="entry name" value="protein bp1543"/>
    <property type="match status" value="1"/>
</dbReference>